<proteinExistence type="predicted"/>
<feature type="non-terminal residue" evidence="1">
    <location>
        <position position="203"/>
    </location>
</feature>
<comment type="caution">
    <text evidence="1">The sequence shown here is derived from an EMBL/GenBank/DDBJ whole genome shotgun (WGS) entry which is preliminary data.</text>
</comment>
<dbReference type="EMBL" id="BART01007818">
    <property type="protein sequence ID" value="GAG64060.1"/>
    <property type="molecule type" value="Genomic_DNA"/>
</dbReference>
<accession>X0Z3Y3</accession>
<sequence>MVIDEEDFIYTKDGGYLRRLIGKTGDQIQIGQGGTSLINSINFLPGSAGNSAVKINSNTVWNAGNDGAGSGLDADLLDGLHATASGNRWGVVPTVGSSGVLEAGKYIDFHESDSHTGDYNYRITSASGRLYLSGDLEVDGGDIYINNTNTGIKEGSGNSIRLQTNNGYIDVGAQNSSHAHFTTDRSSFYFSKEVQVNTGIIRP</sequence>
<reference evidence="1" key="1">
    <citation type="journal article" date="2014" name="Front. Microbiol.">
        <title>High frequency of phylogenetically diverse reductive dehalogenase-homologous genes in deep subseafloor sedimentary metagenomes.</title>
        <authorList>
            <person name="Kawai M."/>
            <person name="Futagami T."/>
            <person name="Toyoda A."/>
            <person name="Takaki Y."/>
            <person name="Nishi S."/>
            <person name="Hori S."/>
            <person name="Arai W."/>
            <person name="Tsubouchi T."/>
            <person name="Morono Y."/>
            <person name="Uchiyama I."/>
            <person name="Ito T."/>
            <person name="Fujiyama A."/>
            <person name="Inagaki F."/>
            <person name="Takami H."/>
        </authorList>
    </citation>
    <scope>NUCLEOTIDE SEQUENCE</scope>
    <source>
        <strain evidence="1">Expedition CK06-06</strain>
    </source>
</reference>
<organism evidence="1">
    <name type="scientific">marine sediment metagenome</name>
    <dbReference type="NCBI Taxonomy" id="412755"/>
    <lineage>
        <taxon>unclassified sequences</taxon>
        <taxon>metagenomes</taxon>
        <taxon>ecological metagenomes</taxon>
    </lineage>
</organism>
<evidence type="ECO:0000313" key="1">
    <source>
        <dbReference type="EMBL" id="GAG64060.1"/>
    </source>
</evidence>
<name>X0Z3Y3_9ZZZZ</name>
<protein>
    <submittedName>
        <fullName evidence="1">Uncharacterized protein</fullName>
    </submittedName>
</protein>
<gene>
    <name evidence="1" type="ORF">S01H4_17717</name>
</gene>
<dbReference type="AlphaFoldDB" id="X0Z3Y3"/>